<dbReference type="RefSeq" id="WP_160938178.1">
    <property type="nucleotide sequence ID" value="NZ_SNVJ01000014.1"/>
</dbReference>
<comment type="caution">
    <text evidence="2">The sequence shown here is derived from an EMBL/GenBank/DDBJ whole genome shotgun (WGS) entry which is preliminary data.</text>
</comment>
<dbReference type="EMBL" id="SNVJ01000014">
    <property type="protein sequence ID" value="MXP64775.1"/>
    <property type="molecule type" value="Genomic_DNA"/>
</dbReference>
<dbReference type="Gene3D" id="3.50.30.30">
    <property type="match status" value="1"/>
</dbReference>
<dbReference type="InterPro" id="IPR046450">
    <property type="entry name" value="PA_dom_sf"/>
</dbReference>
<gene>
    <name evidence="2" type="ORF">E0493_15590</name>
</gene>
<dbReference type="PANTHER" id="PTHR10404">
    <property type="entry name" value="N-ACETYLATED-ALPHA-LINKED ACIDIC DIPEPTIDASE"/>
    <property type="match status" value="1"/>
</dbReference>
<dbReference type="SUPFAM" id="SSF52025">
    <property type="entry name" value="PA domain"/>
    <property type="match status" value="1"/>
</dbReference>
<protein>
    <submittedName>
        <fullName evidence="2">M28 family peptidase</fullName>
    </submittedName>
</protein>
<dbReference type="SUPFAM" id="SSF53187">
    <property type="entry name" value="Zn-dependent exopeptidases"/>
    <property type="match status" value="1"/>
</dbReference>
<keyword evidence="3" id="KW-1185">Reference proteome</keyword>
<evidence type="ECO:0000259" key="1">
    <source>
        <dbReference type="Pfam" id="PF04389"/>
    </source>
</evidence>
<dbReference type="InterPro" id="IPR007484">
    <property type="entry name" value="Peptidase_M28"/>
</dbReference>
<dbReference type="Proteomes" id="UP000460715">
    <property type="component" value="Unassembled WGS sequence"/>
</dbReference>
<dbReference type="Gene3D" id="3.40.630.10">
    <property type="entry name" value="Zn peptidases"/>
    <property type="match status" value="1"/>
</dbReference>
<feature type="domain" description="Peptidase M28" evidence="1">
    <location>
        <begin position="222"/>
        <end position="412"/>
    </location>
</feature>
<accession>A0A845BD00</accession>
<dbReference type="InterPro" id="IPR039373">
    <property type="entry name" value="Peptidase_M28B"/>
</dbReference>
<evidence type="ECO:0000313" key="2">
    <source>
        <dbReference type="EMBL" id="MXP64775.1"/>
    </source>
</evidence>
<organism evidence="2 3">
    <name type="scientific">Teichococcus coralli</name>
    <dbReference type="NCBI Taxonomy" id="2545983"/>
    <lineage>
        <taxon>Bacteria</taxon>
        <taxon>Pseudomonadati</taxon>
        <taxon>Pseudomonadota</taxon>
        <taxon>Alphaproteobacteria</taxon>
        <taxon>Acetobacterales</taxon>
        <taxon>Roseomonadaceae</taxon>
        <taxon>Roseomonas</taxon>
    </lineage>
</organism>
<dbReference type="PANTHER" id="PTHR10404:SF46">
    <property type="entry name" value="VACUOLAR PROTEIN SORTING-ASSOCIATED PROTEIN 70"/>
    <property type="match status" value="1"/>
</dbReference>
<reference evidence="2 3" key="1">
    <citation type="submission" date="2019-03" db="EMBL/GenBank/DDBJ databases">
        <title>Roseomonas sp. a novel Roseomonas species isolated from Sea whip Gorgonian.</title>
        <authorList>
            <person name="Li F."/>
            <person name="Pan X."/>
            <person name="Huang S."/>
            <person name="Li Z."/>
            <person name="Meng B."/>
        </authorList>
    </citation>
    <scope>NUCLEOTIDE SEQUENCE [LARGE SCALE GENOMIC DNA]</scope>
    <source>
        <strain evidence="2 3">M0104</strain>
    </source>
</reference>
<dbReference type="Pfam" id="PF04389">
    <property type="entry name" value="Peptidase_M28"/>
    <property type="match status" value="1"/>
</dbReference>
<evidence type="ECO:0000313" key="3">
    <source>
        <dbReference type="Proteomes" id="UP000460715"/>
    </source>
</evidence>
<dbReference type="AlphaFoldDB" id="A0A845BD00"/>
<sequence length="551" mass="58788">MSESVTALKEAVTGPALMRHVQEFARRVKLSGTPEELESFHYLKAQLDGFGYRTRLLMHDAYISLPGPARVEAGGKALKAITQSFSRPSPAGGLRGPLVDLGRGTAAEFEGRDVQGRVVLVEGIASPAVAALASAAGAAGQLHISPQQHLHEMCISPVWGSPSDATLPDLPRTVVCTISQEDGQALRARLAAGEALEAVLHSEVDTGWRQTPLLEAELDGQGGAEAPFILFSGHHDTWYEGVMDNGSANATMLEAARVLAGRQGAWRRGLRLCFWSGHSHGRYSGSAWYADTRWEELDRRCAAHVNVDSTGGIGATVLTETGVTPELVALAADTIAAETGQHYKGKRPSRSSDQSFWGIGIPSMFGGLSTQVPGTPTFGPPTMRNALGWWWHTPHDLIDKIDEGFLVRDTRVFVHALWRLLTEPVLPLDPSATAAALLQELQGLPQEGPAAPCLARAVAAAEALAAASTPSSDHAVMQACRALVPLHMAEHDRFAHDPALPLPAWPLLRPLKAWAQAPAGSDEARFLGVAAVRACNRLLHGLQRARAALDG</sequence>
<proteinExistence type="predicted"/>
<dbReference type="OrthoDB" id="9769665at2"/>
<name>A0A845BD00_9PROT</name>